<organism evidence="1 2">
    <name type="scientific">Amycolatopsis cihanbeyliensis</name>
    <dbReference type="NCBI Taxonomy" id="1128664"/>
    <lineage>
        <taxon>Bacteria</taxon>
        <taxon>Bacillati</taxon>
        <taxon>Actinomycetota</taxon>
        <taxon>Actinomycetes</taxon>
        <taxon>Pseudonocardiales</taxon>
        <taxon>Pseudonocardiaceae</taxon>
        <taxon>Amycolatopsis</taxon>
    </lineage>
</organism>
<keyword evidence="2" id="KW-1185">Reference proteome</keyword>
<reference evidence="1 2" key="1">
    <citation type="submission" date="2019-06" db="EMBL/GenBank/DDBJ databases">
        <title>Sequencing the genomes of 1000 actinobacteria strains.</title>
        <authorList>
            <person name="Klenk H.-P."/>
        </authorList>
    </citation>
    <scope>NUCLEOTIDE SEQUENCE [LARGE SCALE GENOMIC DNA]</scope>
    <source>
        <strain evidence="1 2">DSM 45679</strain>
    </source>
</reference>
<proteinExistence type="predicted"/>
<evidence type="ECO:0000313" key="2">
    <source>
        <dbReference type="Proteomes" id="UP000320876"/>
    </source>
</evidence>
<sequence>MRIAEAARSGLVRLDTRALTPAPSLRFPVL</sequence>
<comment type="caution">
    <text evidence="1">The sequence shown here is derived from an EMBL/GenBank/DDBJ whole genome shotgun (WGS) entry which is preliminary data.</text>
</comment>
<gene>
    <name evidence="1" type="ORF">FB471_4093</name>
</gene>
<name>A0A542DMJ5_AMYCI</name>
<dbReference type="Proteomes" id="UP000320876">
    <property type="component" value="Unassembled WGS sequence"/>
</dbReference>
<dbReference type="AlphaFoldDB" id="A0A542DMJ5"/>
<evidence type="ECO:0000313" key="1">
    <source>
        <dbReference type="EMBL" id="TQJ04307.1"/>
    </source>
</evidence>
<dbReference type="EMBL" id="VFML01000001">
    <property type="protein sequence ID" value="TQJ04307.1"/>
    <property type="molecule type" value="Genomic_DNA"/>
</dbReference>
<accession>A0A542DMJ5</accession>
<protein>
    <submittedName>
        <fullName evidence="1">Uncharacterized protein</fullName>
    </submittedName>
</protein>